<evidence type="ECO:0000256" key="1">
    <source>
        <dbReference type="SAM" id="Phobius"/>
    </source>
</evidence>
<keyword evidence="1" id="KW-1133">Transmembrane helix</keyword>
<dbReference type="AlphaFoldDB" id="V5BAV8"/>
<evidence type="ECO:0000313" key="2">
    <source>
        <dbReference type="EMBL" id="ESS63172.1"/>
    </source>
</evidence>
<accession>V5BAV8</accession>
<name>V5BAV8_TRYCR</name>
<sequence>MIVFCFTCFRCPAVCSVLFFTFITLNASQTRSYAWHAHNSLHGCTVERGCMHTGVLLCSLLFFVFLHFFLYCCFLPVFCFLIFFC</sequence>
<comment type="caution">
    <text evidence="2">The sequence shown here is derived from an EMBL/GenBank/DDBJ whole genome shotgun (WGS) entry which is preliminary data.</text>
</comment>
<protein>
    <submittedName>
        <fullName evidence="2">Mucin-associated surface protein (MASP)</fullName>
    </submittedName>
</protein>
<organism evidence="2 3">
    <name type="scientific">Trypanosoma cruzi Dm28c</name>
    <dbReference type="NCBI Taxonomy" id="1416333"/>
    <lineage>
        <taxon>Eukaryota</taxon>
        <taxon>Discoba</taxon>
        <taxon>Euglenozoa</taxon>
        <taxon>Kinetoplastea</taxon>
        <taxon>Metakinetoplastina</taxon>
        <taxon>Trypanosomatida</taxon>
        <taxon>Trypanosomatidae</taxon>
        <taxon>Trypanosoma</taxon>
        <taxon>Schizotrypanum</taxon>
    </lineage>
</organism>
<dbReference type="Proteomes" id="UP000017861">
    <property type="component" value="Unassembled WGS sequence"/>
</dbReference>
<evidence type="ECO:0000313" key="3">
    <source>
        <dbReference type="Proteomes" id="UP000017861"/>
    </source>
</evidence>
<proteinExistence type="predicted"/>
<dbReference type="EMBL" id="AYLP01000139">
    <property type="protein sequence ID" value="ESS63172.1"/>
    <property type="molecule type" value="Genomic_DNA"/>
</dbReference>
<dbReference type="VEuPathDB" id="TriTrypDB:TCDM_09038"/>
<keyword evidence="1" id="KW-0812">Transmembrane</keyword>
<gene>
    <name evidence="2" type="ORF">TCDM_09038</name>
</gene>
<keyword evidence="1" id="KW-0472">Membrane</keyword>
<reference evidence="2 3" key="1">
    <citation type="journal article" date="2014" name="Genome Announc.">
        <title>Trypanosoma cruzi Clone Dm28c Draft Genome Sequence.</title>
        <authorList>
            <person name="Grisard E.C."/>
            <person name="Teixeira S.M."/>
            <person name="de Almeida L.G."/>
            <person name="Stoco P.H."/>
            <person name="Gerber A.L."/>
            <person name="Talavera-Lopez C."/>
            <person name="Lima O.C."/>
            <person name="Andersson B."/>
            <person name="de Vasconcelos A.T."/>
        </authorList>
    </citation>
    <scope>NUCLEOTIDE SEQUENCE [LARGE SCALE GENOMIC DNA]</scope>
    <source>
        <strain evidence="2 3">Dm28c</strain>
    </source>
</reference>
<feature type="transmembrane region" description="Helical" evidence="1">
    <location>
        <begin position="54"/>
        <end position="84"/>
    </location>
</feature>
<dbReference type="OrthoDB" id="10479444at2759"/>